<name>A0ABU9E578_9BACT</name>
<gene>
    <name evidence="1" type="ORF">WI372_02600</name>
</gene>
<proteinExistence type="predicted"/>
<protein>
    <submittedName>
        <fullName evidence="1">Uncharacterized protein</fullName>
    </submittedName>
</protein>
<reference evidence="1 2" key="1">
    <citation type="submission" date="2024-02" db="EMBL/GenBank/DDBJ databases">
        <title>A novel Gemmatimonadota bacterium.</title>
        <authorList>
            <person name="Du Z.-J."/>
            <person name="Ye Y.-Q."/>
        </authorList>
    </citation>
    <scope>NUCLEOTIDE SEQUENCE [LARGE SCALE GENOMIC DNA]</scope>
    <source>
        <strain evidence="1 2">DH-20</strain>
    </source>
</reference>
<evidence type="ECO:0000313" key="1">
    <source>
        <dbReference type="EMBL" id="MEK9499871.1"/>
    </source>
</evidence>
<dbReference type="EMBL" id="JBBHLI010000001">
    <property type="protein sequence ID" value="MEK9499871.1"/>
    <property type="molecule type" value="Genomic_DNA"/>
</dbReference>
<dbReference type="Proteomes" id="UP001484239">
    <property type="component" value="Unassembled WGS sequence"/>
</dbReference>
<sequence>MTEPEAASDAGAASRADRELTDFLDLLIELLGDGARARLVERSLDAPDAEQRMRRLRSAFNAHRVDGRSGRMGALARGLDERTREEGFRVLHSWNHTRHTFTDDVVPALLVDYYRAASGAERGGEAGSAADAATSRSDEAVVFAVLVDYYFLNLLSLAAIRAVAAGDPDAQLARVDRALELLHGEGGSGHRFVRDAETLVIYAVSQFHPEEQAYDRLIERVARLEEARRFTFACASAAVLSAHLRWGFWVMYERDVLRMRADNVGDYPWLLATVHTLLRAWTDAEPGSDRRDAAGGALLVALAADPWIMRPKCPEVLADFRDMHAECWAMIEAAGPALLGDLDRHAPERGLYSPLGLLFNFPHNALVAQVTLALLESRPRAVSINALFEHPGDRERSRDLERLASDLMAFSRATPDRLGYKGAMLIAYDPLTALRGHAMTMETLRAELPG</sequence>
<accession>A0ABU9E578</accession>
<evidence type="ECO:0000313" key="2">
    <source>
        <dbReference type="Proteomes" id="UP001484239"/>
    </source>
</evidence>
<dbReference type="RefSeq" id="WP_405282819.1">
    <property type="nucleotide sequence ID" value="NZ_CP144380.1"/>
</dbReference>
<organism evidence="1 2">
    <name type="scientific">Gaopeijia maritima</name>
    <dbReference type="NCBI Taxonomy" id="3119007"/>
    <lineage>
        <taxon>Bacteria</taxon>
        <taxon>Pseudomonadati</taxon>
        <taxon>Gemmatimonadota</taxon>
        <taxon>Longimicrobiia</taxon>
        <taxon>Gaopeijiales</taxon>
        <taxon>Gaopeijiaceae</taxon>
        <taxon>Gaopeijia</taxon>
    </lineage>
</organism>
<comment type="caution">
    <text evidence="1">The sequence shown here is derived from an EMBL/GenBank/DDBJ whole genome shotgun (WGS) entry which is preliminary data.</text>
</comment>
<keyword evidence="2" id="KW-1185">Reference proteome</keyword>